<evidence type="ECO:0000256" key="7">
    <source>
        <dbReference type="ARBA" id="ARBA00048169"/>
    </source>
</evidence>
<dbReference type="Pfam" id="PF01379">
    <property type="entry name" value="Porphobil_deam"/>
    <property type="match status" value="1"/>
</dbReference>
<organism evidence="11 12">
    <name type="scientific">Ferruginivarius sediminum</name>
    <dbReference type="NCBI Taxonomy" id="2661937"/>
    <lineage>
        <taxon>Bacteria</taxon>
        <taxon>Pseudomonadati</taxon>
        <taxon>Pseudomonadota</taxon>
        <taxon>Alphaproteobacteria</taxon>
        <taxon>Rhodospirillales</taxon>
        <taxon>Rhodospirillaceae</taxon>
        <taxon>Ferruginivarius</taxon>
    </lineage>
</organism>
<feature type="domain" description="Porphobilinogen deaminase N-terminal" evidence="9">
    <location>
        <begin position="8"/>
        <end position="218"/>
    </location>
</feature>
<evidence type="ECO:0000259" key="10">
    <source>
        <dbReference type="Pfam" id="PF03900"/>
    </source>
</evidence>
<comment type="function">
    <text evidence="1 8">Tetrapolymerization of the monopyrrole PBG into the hydroxymethylbilane pre-uroporphyrinogen in several discrete steps.</text>
</comment>
<evidence type="ECO:0000313" key="11">
    <source>
        <dbReference type="EMBL" id="RDD63395.1"/>
    </source>
</evidence>
<comment type="caution">
    <text evidence="11">The sequence shown here is derived from an EMBL/GenBank/DDBJ whole genome shotgun (WGS) entry which is preliminary data.</text>
</comment>
<dbReference type="SUPFAM" id="SSF54782">
    <property type="entry name" value="Porphobilinogen deaminase (hydroxymethylbilane synthase), C-terminal domain"/>
    <property type="match status" value="1"/>
</dbReference>
<dbReference type="GO" id="GO:0004418">
    <property type="term" value="F:hydroxymethylbilane synthase activity"/>
    <property type="evidence" value="ECO:0007669"/>
    <property type="project" value="UniProtKB-UniRule"/>
</dbReference>
<dbReference type="InterPro" id="IPR036803">
    <property type="entry name" value="Porphobilinogen_deaminase_C_sf"/>
</dbReference>
<dbReference type="RefSeq" id="WP_114580649.1">
    <property type="nucleotide sequence ID" value="NZ_QPMH01000002.1"/>
</dbReference>
<dbReference type="FunFam" id="3.40.190.10:FF:000004">
    <property type="entry name" value="Porphobilinogen deaminase"/>
    <property type="match status" value="1"/>
</dbReference>
<name>A0A369TG81_9PROT</name>
<evidence type="ECO:0000256" key="8">
    <source>
        <dbReference type="HAMAP-Rule" id="MF_00260"/>
    </source>
</evidence>
<dbReference type="PRINTS" id="PR00151">
    <property type="entry name" value="PORPHBDMNASE"/>
</dbReference>
<dbReference type="GO" id="GO:0005737">
    <property type="term" value="C:cytoplasm"/>
    <property type="evidence" value="ECO:0007669"/>
    <property type="project" value="UniProtKB-UniRule"/>
</dbReference>
<keyword evidence="5 8" id="KW-0808">Transferase</keyword>
<dbReference type="EMBL" id="QPMH01000002">
    <property type="protein sequence ID" value="RDD63395.1"/>
    <property type="molecule type" value="Genomic_DNA"/>
</dbReference>
<dbReference type="Gene3D" id="3.30.160.40">
    <property type="entry name" value="Porphobilinogen deaminase, C-terminal domain"/>
    <property type="match status" value="1"/>
</dbReference>
<comment type="miscellaneous">
    <text evidence="8">The porphobilinogen subunits are added to the dipyrromethane group.</text>
</comment>
<evidence type="ECO:0000256" key="1">
    <source>
        <dbReference type="ARBA" id="ARBA00002869"/>
    </source>
</evidence>
<dbReference type="GO" id="GO:0006782">
    <property type="term" value="P:protoporphyrinogen IX biosynthetic process"/>
    <property type="evidence" value="ECO:0007669"/>
    <property type="project" value="UniProtKB-UniRule"/>
</dbReference>
<dbReference type="FunFam" id="3.40.190.10:FF:000101">
    <property type="entry name" value="Porphobilinogen deaminase, chloroplastic"/>
    <property type="match status" value="1"/>
</dbReference>
<dbReference type="Gene3D" id="3.40.190.10">
    <property type="entry name" value="Periplasmic binding protein-like II"/>
    <property type="match status" value="2"/>
</dbReference>
<dbReference type="InterPro" id="IPR022417">
    <property type="entry name" value="Porphobilin_deaminase_N"/>
</dbReference>
<accession>A0A369TG81</accession>
<dbReference type="PANTHER" id="PTHR11557">
    <property type="entry name" value="PORPHOBILINOGEN DEAMINASE"/>
    <property type="match status" value="1"/>
</dbReference>
<gene>
    <name evidence="8" type="primary">hemC</name>
    <name evidence="11" type="ORF">DRB17_02825</name>
</gene>
<dbReference type="AlphaFoldDB" id="A0A369TG81"/>
<evidence type="ECO:0000256" key="4">
    <source>
        <dbReference type="ARBA" id="ARBA00011245"/>
    </source>
</evidence>
<reference evidence="11 12" key="1">
    <citation type="submission" date="2018-07" db="EMBL/GenBank/DDBJ databases">
        <title>Venubactetium sediminum gen. nov., sp. nov., isolated from a marine solar saltern.</title>
        <authorList>
            <person name="Wang S."/>
        </authorList>
    </citation>
    <scope>NUCLEOTIDE SEQUENCE [LARGE SCALE GENOMIC DNA]</scope>
    <source>
        <strain evidence="11 12">WD2A32</strain>
    </source>
</reference>
<comment type="subunit">
    <text evidence="4 8">Monomer.</text>
</comment>
<keyword evidence="12" id="KW-1185">Reference proteome</keyword>
<comment type="pathway">
    <text evidence="2">Porphyrin-containing compound metabolism; protoporphyrin-IX biosynthesis; coproporphyrinogen-III from 5-aminolevulinate: step 2/4.</text>
</comment>
<dbReference type="PANTHER" id="PTHR11557:SF0">
    <property type="entry name" value="PORPHOBILINOGEN DEAMINASE"/>
    <property type="match status" value="1"/>
</dbReference>
<evidence type="ECO:0000256" key="5">
    <source>
        <dbReference type="ARBA" id="ARBA00022679"/>
    </source>
</evidence>
<feature type="domain" description="Porphobilinogen deaminase C-terminal" evidence="10">
    <location>
        <begin position="232"/>
        <end position="306"/>
    </location>
</feature>
<protein>
    <recommendedName>
        <fullName evidence="8">Porphobilinogen deaminase</fullName>
        <shortName evidence="8">PBG</shortName>
        <ecNumber evidence="8">2.5.1.61</ecNumber>
    </recommendedName>
    <alternativeName>
        <fullName evidence="8">Hydroxymethylbilane synthase</fullName>
        <shortName evidence="8">HMBS</shortName>
    </alternativeName>
    <alternativeName>
        <fullName evidence="8">Pre-uroporphyrinogen synthase</fullName>
    </alternativeName>
</protein>
<comment type="catalytic activity">
    <reaction evidence="7 8">
        <text>4 porphobilinogen + H2O = hydroxymethylbilane + 4 NH4(+)</text>
        <dbReference type="Rhea" id="RHEA:13185"/>
        <dbReference type="ChEBI" id="CHEBI:15377"/>
        <dbReference type="ChEBI" id="CHEBI:28938"/>
        <dbReference type="ChEBI" id="CHEBI:57845"/>
        <dbReference type="ChEBI" id="CHEBI:58126"/>
        <dbReference type="EC" id="2.5.1.61"/>
    </reaction>
</comment>
<comment type="cofactor">
    <cofactor evidence="8">
        <name>dipyrromethane</name>
        <dbReference type="ChEBI" id="CHEBI:60342"/>
    </cofactor>
    <text evidence="8">Binds 1 dipyrromethane group covalently.</text>
</comment>
<evidence type="ECO:0000313" key="12">
    <source>
        <dbReference type="Proteomes" id="UP000253941"/>
    </source>
</evidence>
<dbReference type="HAMAP" id="MF_00260">
    <property type="entry name" value="Porphobil_deam"/>
    <property type="match status" value="1"/>
</dbReference>
<dbReference type="UniPathway" id="UPA00251">
    <property type="reaction ID" value="UER00319"/>
</dbReference>
<dbReference type="EC" id="2.5.1.61" evidence="8"/>
<dbReference type="InterPro" id="IPR000860">
    <property type="entry name" value="HemC"/>
</dbReference>
<evidence type="ECO:0000259" key="9">
    <source>
        <dbReference type="Pfam" id="PF01379"/>
    </source>
</evidence>
<sequence length="321" mass="33991">MSETRPILRLGSRGSPLALAQAEAAKARLGETHPELAAEGAVEIVVVKTTGDKQQKRRLAEIGGKGLFTKELEDALFDGRIDVAVHSMKDVPTWLPEGLSIPAILEREDPRDAWFSSKGDSVAALPEGAVVGTASMRRQAQVLAQRPDLKVVNFRGNLQTRLRKLGDGEVDATMLALAGLRRMGMADKATAVLSTDELLPAVGQGAIGLEVRADDARAHDLVAAVTHAPSALRVNAERACLDVLDGSCRTPIGVLAEFGEDGKNAAKVRLRALVAAPDGSRVWRAERAGAAEQAESLARDAGAELRKAAGEAFFEALADIF</sequence>
<dbReference type="Proteomes" id="UP000253941">
    <property type="component" value="Unassembled WGS sequence"/>
</dbReference>
<dbReference type="PIRSF" id="PIRSF001438">
    <property type="entry name" value="4pyrrol_synth_OHMeBilane_synth"/>
    <property type="match status" value="1"/>
</dbReference>
<dbReference type="InterPro" id="IPR022418">
    <property type="entry name" value="Porphobilinogen_deaminase_C"/>
</dbReference>
<proteinExistence type="inferred from homology"/>
<keyword evidence="6 8" id="KW-0627">Porphyrin biosynthesis</keyword>
<evidence type="ECO:0000256" key="3">
    <source>
        <dbReference type="ARBA" id="ARBA00005638"/>
    </source>
</evidence>
<dbReference type="Pfam" id="PF03900">
    <property type="entry name" value="Porphobil_deamC"/>
    <property type="match status" value="1"/>
</dbReference>
<evidence type="ECO:0000256" key="2">
    <source>
        <dbReference type="ARBA" id="ARBA00004735"/>
    </source>
</evidence>
<dbReference type="SUPFAM" id="SSF53850">
    <property type="entry name" value="Periplasmic binding protein-like II"/>
    <property type="match status" value="1"/>
</dbReference>
<evidence type="ECO:0000256" key="6">
    <source>
        <dbReference type="ARBA" id="ARBA00023244"/>
    </source>
</evidence>
<dbReference type="NCBIfam" id="TIGR00212">
    <property type="entry name" value="hemC"/>
    <property type="match status" value="1"/>
</dbReference>
<feature type="modified residue" description="S-(dipyrrolylmethanemethyl)cysteine" evidence="8">
    <location>
        <position position="248"/>
    </location>
</feature>
<comment type="similarity">
    <text evidence="3 8">Belongs to the HMBS family.</text>
</comment>